<name>U4R5S1_9FIRM</name>
<protein>
    <submittedName>
        <fullName evidence="1">Uncharacterized protein</fullName>
    </submittedName>
</protein>
<dbReference type="PATRIC" id="fig|1330534.3.peg.543"/>
<accession>U4R5S1</accession>
<evidence type="ECO:0000313" key="1">
    <source>
        <dbReference type="EMBL" id="EPR13753.1"/>
    </source>
</evidence>
<sequence>MLSTVENSYIISYKQGYAHYPQKHIHKTGVLLNTCAKLL</sequence>
<reference evidence="1 2" key="1">
    <citation type="journal article" date="2013" name="Genome Announc.">
        <title>Draft Genome Sequence of the Cellulolytic Bacterium Clostridium papyrosolvens C7 (ATCC 700395).</title>
        <authorList>
            <person name="Zepeda V."/>
            <person name="Dassa B."/>
            <person name="Borovok I."/>
            <person name="Lamed R."/>
            <person name="Bayer E.A."/>
            <person name="Cate J.H."/>
        </authorList>
    </citation>
    <scope>NUCLEOTIDE SEQUENCE [LARGE SCALE GENOMIC DNA]</scope>
    <source>
        <strain evidence="1 2">C7</strain>
    </source>
</reference>
<comment type="caution">
    <text evidence="1">The sequence shown here is derived from an EMBL/GenBank/DDBJ whole genome shotgun (WGS) entry which is preliminary data.</text>
</comment>
<gene>
    <name evidence="1" type="ORF">L323_02725</name>
</gene>
<proteinExistence type="predicted"/>
<dbReference type="AlphaFoldDB" id="U4R5S1"/>
<dbReference type="Proteomes" id="UP000016860">
    <property type="component" value="Unassembled WGS sequence"/>
</dbReference>
<dbReference type="STRING" id="1330534.L323_02725"/>
<evidence type="ECO:0000313" key="2">
    <source>
        <dbReference type="Proteomes" id="UP000016860"/>
    </source>
</evidence>
<dbReference type="EMBL" id="ATAY01000015">
    <property type="protein sequence ID" value="EPR13753.1"/>
    <property type="molecule type" value="Genomic_DNA"/>
</dbReference>
<organism evidence="1 2">
    <name type="scientific">Ruminiclostridium papyrosolvens C7</name>
    <dbReference type="NCBI Taxonomy" id="1330534"/>
    <lineage>
        <taxon>Bacteria</taxon>
        <taxon>Bacillati</taxon>
        <taxon>Bacillota</taxon>
        <taxon>Clostridia</taxon>
        <taxon>Eubacteriales</taxon>
        <taxon>Oscillospiraceae</taxon>
        <taxon>Ruminiclostridium</taxon>
    </lineage>
</organism>